<proteinExistence type="predicted"/>
<organism evidence="2">
    <name type="scientific">marine metagenome</name>
    <dbReference type="NCBI Taxonomy" id="408172"/>
    <lineage>
        <taxon>unclassified sequences</taxon>
        <taxon>metagenomes</taxon>
        <taxon>ecological metagenomes</taxon>
    </lineage>
</organism>
<dbReference type="PROSITE" id="PS51278">
    <property type="entry name" value="GATASE_TYPE_2"/>
    <property type="match status" value="1"/>
</dbReference>
<dbReference type="InterPro" id="IPR029055">
    <property type="entry name" value="Ntn_hydrolases_N"/>
</dbReference>
<dbReference type="Gene3D" id="3.60.20.10">
    <property type="entry name" value="Glutamine Phosphoribosylpyrophosphate, subunit 1, domain 1"/>
    <property type="match status" value="1"/>
</dbReference>
<dbReference type="SUPFAM" id="SSF56235">
    <property type="entry name" value="N-terminal nucleophile aminohydrolases (Ntn hydrolases)"/>
    <property type="match status" value="1"/>
</dbReference>
<accession>A0A382W2A7</accession>
<dbReference type="AlphaFoldDB" id="A0A382W2A7"/>
<name>A0A382W2A7_9ZZZZ</name>
<gene>
    <name evidence="2" type="ORF">METZ01_LOCUS405604</name>
</gene>
<dbReference type="GO" id="GO:0005829">
    <property type="term" value="C:cytosol"/>
    <property type="evidence" value="ECO:0007669"/>
    <property type="project" value="TreeGrafter"/>
</dbReference>
<sequence length="97" mass="11089">MCGIIAHLAFDEKFRISEPFLDSINQLLKHRGPDAEGKYLKGDVALATRRLSIIDLEGGDQPISSADGRYTIVFNGEIYNYREIREDLQRKGYRLKT</sequence>
<dbReference type="EMBL" id="UINC01156372">
    <property type="protein sequence ID" value="SVD52750.1"/>
    <property type="molecule type" value="Genomic_DNA"/>
</dbReference>
<protein>
    <recommendedName>
        <fullName evidence="1">Glutamine amidotransferase type-2 domain-containing protein</fullName>
    </recommendedName>
</protein>
<dbReference type="PANTHER" id="PTHR43284:SF1">
    <property type="entry name" value="ASPARAGINE SYNTHETASE"/>
    <property type="match status" value="1"/>
</dbReference>
<evidence type="ECO:0000259" key="1">
    <source>
        <dbReference type="PROSITE" id="PS51278"/>
    </source>
</evidence>
<dbReference type="PANTHER" id="PTHR43284">
    <property type="entry name" value="ASPARAGINE SYNTHETASE (GLUTAMINE-HYDROLYZING)"/>
    <property type="match status" value="1"/>
</dbReference>
<feature type="non-terminal residue" evidence="2">
    <location>
        <position position="97"/>
    </location>
</feature>
<dbReference type="InterPro" id="IPR017932">
    <property type="entry name" value="GATase_2_dom"/>
</dbReference>
<reference evidence="2" key="1">
    <citation type="submission" date="2018-05" db="EMBL/GenBank/DDBJ databases">
        <authorList>
            <person name="Lanie J.A."/>
            <person name="Ng W.-L."/>
            <person name="Kazmierczak K.M."/>
            <person name="Andrzejewski T.M."/>
            <person name="Davidsen T.M."/>
            <person name="Wayne K.J."/>
            <person name="Tettelin H."/>
            <person name="Glass J.I."/>
            <person name="Rusch D."/>
            <person name="Podicherti R."/>
            <person name="Tsui H.-C.T."/>
            <person name="Winkler M.E."/>
        </authorList>
    </citation>
    <scope>NUCLEOTIDE SEQUENCE</scope>
</reference>
<dbReference type="InterPro" id="IPR051786">
    <property type="entry name" value="ASN_synthetase/amidase"/>
</dbReference>
<dbReference type="Pfam" id="PF13522">
    <property type="entry name" value="GATase_6"/>
    <property type="match status" value="1"/>
</dbReference>
<feature type="domain" description="Glutamine amidotransferase type-2" evidence="1">
    <location>
        <begin position="2"/>
        <end position="97"/>
    </location>
</feature>
<evidence type="ECO:0000313" key="2">
    <source>
        <dbReference type="EMBL" id="SVD52750.1"/>
    </source>
</evidence>